<dbReference type="GO" id="GO:0005737">
    <property type="term" value="C:cytoplasm"/>
    <property type="evidence" value="ECO:0007669"/>
    <property type="project" value="TreeGrafter"/>
</dbReference>
<proteinExistence type="predicted"/>
<evidence type="ECO:0000313" key="2">
    <source>
        <dbReference type="EMBL" id="KAE9406333.1"/>
    </source>
</evidence>
<dbReference type="GO" id="GO:0005634">
    <property type="term" value="C:nucleus"/>
    <property type="evidence" value="ECO:0007669"/>
    <property type="project" value="TreeGrafter"/>
</dbReference>
<name>A0A6A4I923_9AGAR</name>
<comment type="cofactor">
    <cofactor evidence="1">
        <name>Fe(2+)</name>
        <dbReference type="ChEBI" id="CHEBI:29033"/>
    </cofactor>
</comment>
<dbReference type="PANTHER" id="PTHR16557:SF2">
    <property type="entry name" value="NUCLEIC ACID DIOXYGENASE ALKBH1"/>
    <property type="match status" value="1"/>
</dbReference>
<organism evidence="2 3">
    <name type="scientific">Gymnopus androsaceus JB14</name>
    <dbReference type="NCBI Taxonomy" id="1447944"/>
    <lineage>
        <taxon>Eukaryota</taxon>
        <taxon>Fungi</taxon>
        <taxon>Dikarya</taxon>
        <taxon>Basidiomycota</taxon>
        <taxon>Agaricomycotina</taxon>
        <taxon>Agaricomycetes</taxon>
        <taxon>Agaricomycetidae</taxon>
        <taxon>Agaricales</taxon>
        <taxon>Marasmiineae</taxon>
        <taxon>Omphalotaceae</taxon>
        <taxon>Gymnopus</taxon>
    </lineage>
</organism>
<dbReference type="Proteomes" id="UP000799118">
    <property type="component" value="Unassembled WGS sequence"/>
</dbReference>
<dbReference type="PANTHER" id="PTHR16557">
    <property type="entry name" value="ALKYLATED DNA REPAIR PROTEIN ALKB-RELATED"/>
    <property type="match status" value="1"/>
</dbReference>
<keyword evidence="3" id="KW-1185">Reference proteome</keyword>
<evidence type="ECO:0000313" key="3">
    <source>
        <dbReference type="Proteomes" id="UP000799118"/>
    </source>
</evidence>
<sequence>MIDSSSQAYKKARRQYLKTTRYRDPNIKNDWSPFRTAEKRFKAKFPPPDLTKVLDLATLDETRASEVTAGIWAGRPDAVETREFFTKSNRKGYTFPSIPGLVLLPAFLSPKKQRELVRWSLEEHSHTPNETNLDVHYLLPSKGLWKETVQDGTALVYPRPIEADTIYE</sequence>
<dbReference type="InterPro" id="IPR004574">
    <property type="entry name" value="Alkb"/>
</dbReference>
<dbReference type="AlphaFoldDB" id="A0A6A4I923"/>
<reference evidence="2" key="1">
    <citation type="journal article" date="2019" name="Environ. Microbiol.">
        <title>Fungal ecological strategies reflected in gene transcription - a case study of two litter decomposers.</title>
        <authorList>
            <person name="Barbi F."/>
            <person name="Kohler A."/>
            <person name="Barry K."/>
            <person name="Baskaran P."/>
            <person name="Daum C."/>
            <person name="Fauchery L."/>
            <person name="Ihrmark K."/>
            <person name="Kuo A."/>
            <person name="LaButti K."/>
            <person name="Lipzen A."/>
            <person name="Morin E."/>
            <person name="Grigoriev I.V."/>
            <person name="Henrissat B."/>
            <person name="Lindahl B."/>
            <person name="Martin F."/>
        </authorList>
    </citation>
    <scope>NUCLEOTIDE SEQUENCE</scope>
    <source>
        <strain evidence="2">JB14</strain>
    </source>
</reference>
<protein>
    <submittedName>
        <fullName evidence="2">Uncharacterized protein</fullName>
    </submittedName>
</protein>
<dbReference type="OrthoDB" id="6614653at2759"/>
<evidence type="ECO:0000256" key="1">
    <source>
        <dbReference type="ARBA" id="ARBA00001954"/>
    </source>
</evidence>
<gene>
    <name evidence="2" type="ORF">BT96DRAFT_987480</name>
</gene>
<dbReference type="EMBL" id="ML769402">
    <property type="protein sequence ID" value="KAE9406333.1"/>
    <property type="molecule type" value="Genomic_DNA"/>
</dbReference>
<accession>A0A6A4I923</accession>